<evidence type="ECO:0000256" key="1">
    <source>
        <dbReference type="SAM" id="MobiDB-lite"/>
    </source>
</evidence>
<dbReference type="EnsemblMetazoa" id="XM_038013451.1">
    <property type="protein sequence ID" value="XP_037869379.1"/>
    <property type="gene ID" value="LOC119629028"/>
</dbReference>
<feature type="region of interest" description="Disordered" evidence="1">
    <location>
        <begin position="331"/>
        <end position="387"/>
    </location>
</feature>
<proteinExistence type="predicted"/>
<dbReference type="AlphaFoldDB" id="A0A8R2LYV4"/>
<keyword evidence="3" id="KW-1185">Reference proteome</keyword>
<evidence type="ECO:0000313" key="2">
    <source>
        <dbReference type="EnsemblMetazoa" id="XP_037869379.1"/>
    </source>
</evidence>
<sequence length="438" mass="50460">MPRKSKKKNMQLKQVTTRLMQVSLILDDYIYKHGTIITEMDAEEYIKEVASYKMICKQHAQSLQVIEKITRCMKAIILERQENKANEKKTTTINFADNSSIEKENGRLQNRDISPVRSLLDEDATQLSQDILSNTDGYWSDCDKIDNASQPLNTNLCKSSSKCSKHDQENLDLEKAISIISLHDDEEALDTNCEYSQSVLKNFDIDPHNNNSSVNIAPVVSNIDTKHLQLNLNNERTETISKITKTIERNINITFERANPPIVHVKEYEQTNTESQNTLNTIAVNKNCSSSTKPLNITEEKDQNFRKRKFKAPTKIKVDMTASVAEIKNKRIRKKDQQQSLLINKAKDAPKRRNKRNIDKKAEKKKNVSENKSGNVKTVQTDAATSKHPMDSELSWLEQIKYTRIVNNNEYEKNNLDECFWDNLTLPNNWSDQNNFCD</sequence>
<reference evidence="2" key="2">
    <citation type="submission" date="2022-06" db="UniProtKB">
        <authorList>
            <consortium name="EnsemblMetazoa"/>
        </authorList>
    </citation>
    <scope>IDENTIFICATION</scope>
    <source>
        <strain evidence="2">p50T (Dazao)</strain>
    </source>
</reference>
<protein>
    <submittedName>
        <fullName evidence="2">Uncharacterized protein</fullName>
    </submittedName>
</protein>
<name>A0A8R2LYV4_BOMMO</name>
<reference evidence="3" key="1">
    <citation type="journal article" date="2008" name="Insect Biochem. Mol. Biol.">
        <title>The genome of a lepidopteran model insect, the silkworm Bombyx mori.</title>
        <authorList>
            <consortium name="International Silkworm Genome Consortium"/>
        </authorList>
    </citation>
    <scope>NUCLEOTIDE SEQUENCE [LARGE SCALE GENOMIC DNA]</scope>
    <source>
        <strain evidence="3">p50T</strain>
    </source>
</reference>
<accession>A0A8R2LYV4</accession>
<dbReference type="Proteomes" id="UP000005204">
    <property type="component" value="Unassembled WGS sequence"/>
</dbReference>
<organism evidence="2 3">
    <name type="scientific">Bombyx mori</name>
    <name type="common">Silk moth</name>
    <dbReference type="NCBI Taxonomy" id="7091"/>
    <lineage>
        <taxon>Eukaryota</taxon>
        <taxon>Metazoa</taxon>
        <taxon>Ecdysozoa</taxon>
        <taxon>Arthropoda</taxon>
        <taxon>Hexapoda</taxon>
        <taxon>Insecta</taxon>
        <taxon>Pterygota</taxon>
        <taxon>Neoptera</taxon>
        <taxon>Endopterygota</taxon>
        <taxon>Lepidoptera</taxon>
        <taxon>Glossata</taxon>
        <taxon>Ditrysia</taxon>
        <taxon>Bombycoidea</taxon>
        <taxon>Bombycidae</taxon>
        <taxon>Bombycinae</taxon>
        <taxon>Bombyx</taxon>
    </lineage>
</organism>
<feature type="compositionally biased region" description="Basic and acidic residues" evidence="1">
    <location>
        <begin position="345"/>
        <end position="369"/>
    </location>
</feature>
<evidence type="ECO:0000313" key="3">
    <source>
        <dbReference type="Proteomes" id="UP000005204"/>
    </source>
</evidence>
<feature type="compositionally biased region" description="Polar residues" evidence="1">
    <location>
        <begin position="370"/>
        <end position="384"/>
    </location>
</feature>